<dbReference type="InterPro" id="IPR000276">
    <property type="entry name" value="GPCR_Rhodpsn"/>
</dbReference>
<keyword evidence="2 9" id="KW-0812">Transmembrane</keyword>
<keyword evidence="12" id="KW-1185">Reference proteome</keyword>
<feature type="transmembrane region" description="Helical" evidence="9">
    <location>
        <begin position="290"/>
        <end position="308"/>
    </location>
</feature>
<feature type="domain" description="G-protein coupled receptors family 1 profile" evidence="10">
    <location>
        <begin position="77"/>
        <end position="306"/>
    </location>
</feature>
<evidence type="ECO:0000256" key="6">
    <source>
        <dbReference type="ARBA" id="ARBA00023170"/>
    </source>
</evidence>
<dbReference type="PANTHER" id="PTHR24232:SF85">
    <property type="entry name" value="G-PROTEIN COUPLED RECEPTOR 4"/>
    <property type="match status" value="1"/>
</dbReference>
<evidence type="ECO:0000313" key="12">
    <source>
        <dbReference type="Proteomes" id="UP001314229"/>
    </source>
</evidence>
<evidence type="ECO:0000313" key="11">
    <source>
        <dbReference type="EMBL" id="CAK6980887.1"/>
    </source>
</evidence>
<dbReference type="Gene3D" id="1.20.1070.10">
    <property type="entry name" value="Rhodopsin 7-helix transmembrane proteins"/>
    <property type="match status" value="1"/>
</dbReference>
<keyword evidence="7" id="KW-0325">Glycoprotein</keyword>
<comment type="subcellular location">
    <subcellularLocation>
        <location evidence="1">Membrane</location>
        <topology evidence="1">Multi-pass membrane protein</topology>
    </subcellularLocation>
</comment>
<evidence type="ECO:0000256" key="8">
    <source>
        <dbReference type="ARBA" id="ARBA00023224"/>
    </source>
</evidence>
<evidence type="ECO:0000256" key="4">
    <source>
        <dbReference type="ARBA" id="ARBA00023040"/>
    </source>
</evidence>
<dbReference type="Proteomes" id="UP001314229">
    <property type="component" value="Unassembled WGS sequence"/>
</dbReference>
<evidence type="ECO:0000256" key="1">
    <source>
        <dbReference type="ARBA" id="ARBA00004141"/>
    </source>
</evidence>
<gene>
    <name evidence="11" type="ORF">FSCOSCO3_A024303</name>
</gene>
<dbReference type="EMBL" id="CAWUFR010000748">
    <property type="protein sequence ID" value="CAK6980887.1"/>
    <property type="molecule type" value="Genomic_DNA"/>
</dbReference>
<comment type="caution">
    <text evidence="11">The sequence shown here is derived from an EMBL/GenBank/DDBJ whole genome shotgun (WGS) entry which is preliminary data.</text>
</comment>
<dbReference type="GO" id="GO:0004930">
    <property type="term" value="F:G protein-coupled receptor activity"/>
    <property type="evidence" value="ECO:0007669"/>
    <property type="project" value="UniProtKB-KW"/>
</dbReference>
<dbReference type="InterPro" id="IPR017452">
    <property type="entry name" value="GPCR_Rhodpsn_7TM"/>
</dbReference>
<protein>
    <submittedName>
        <fullName evidence="11">P2Y purinoceptor 3-like</fullName>
    </submittedName>
</protein>
<keyword evidence="3 9" id="KW-1133">Transmembrane helix</keyword>
<feature type="transmembrane region" description="Helical" evidence="9">
    <location>
        <begin position="98"/>
        <end position="122"/>
    </location>
</feature>
<name>A0AAV1Q8W7_SCOSC</name>
<reference evidence="11 12" key="1">
    <citation type="submission" date="2024-01" db="EMBL/GenBank/DDBJ databases">
        <authorList>
            <person name="Alioto T."/>
            <person name="Alioto T."/>
            <person name="Gomez Garrido J."/>
        </authorList>
    </citation>
    <scope>NUCLEOTIDE SEQUENCE [LARGE SCALE GENOMIC DNA]</scope>
</reference>
<dbReference type="GO" id="GO:0005886">
    <property type="term" value="C:plasma membrane"/>
    <property type="evidence" value="ECO:0007669"/>
    <property type="project" value="TreeGrafter"/>
</dbReference>
<feature type="transmembrane region" description="Helical" evidence="9">
    <location>
        <begin position="199"/>
        <end position="226"/>
    </location>
</feature>
<dbReference type="GO" id="GO:0007200">
    <property type="term" value="P:phospholipase C-activating G protein-coupled receptor signaling pathway"/>
    <property type="evidence" value="ECO:0007669"/>
    <property type="project" value="TreeGrafter"/>
</dbReference>
<evidence type="ECO:0000256" key="7">
    <source>
        <dbReference type="ARBA" id="ARBA00023180"/>
    </source>
</evidence>
<evidence type="ECO:0000256" key="2">
    <source>
        <dbReference type="ARBA" id="ARBA00022692"/>
    </source>
</evidence>
<feature type="transmembrane region" description="Helical" evidence="9">
    <location>
        <begin position="172"/>
        <end position="193"/>
    </location>
</feature>
<evidence type="ECO:0000259" key="10">
    <source>
        <dbReference type="PROSITE" id="PS50262"/>
    </source>
</evidence>
<accession>A0AAV1Q8W7</accession>
<feature type="transmembrane region" description="Helical" evidence="9">
    <location>
        <begin position="66"/>
        <end position="86"/>
    </location>
</feature>
<feature type="transmembrane region" description="Helical" evidence="9">
    <location>
        <begin position="247"/>
        <end position="270"/>
    </location>
</feature>
<dbReference type="SUPFAM" id="SSF81321">
    <property type="entry name" value="Family A G protein-coupled receptor-like"/>
    <property type="match status" value="1"/>
</dbReference>
<keyword evidence="8" id="KW-0807">Transducer</keyword>
<dbReference type="PROSITE" id="PS50262">
    <property type="entry name" value="G_PROTEIN_RECEP_F1_2"/>
    <property type="match status" value="1"/>
</dbReference>
<feature type="transmembrane region" description="Helical" evidence="9">
    <location>
        <begin position="134"/>
        <end position="152"/>
    </location>
</feature>
<keyword evidence="4" id="KW-0297">G-protein coupled receptor</keyword>
<sequence length="330" mass="36665">MMGNNSTTSVTSSVTQSNVSRNDSLFGGQAPFEGDYNSFWFFDMSMSSFTMTDCHLKTGKMCWFGIKIFILVSALPANVALMLMLLSRKAAMSASEVLALNVSVMNVLFCLGMPLDIYIILHEGSHTAHSVRDAIFALNIFGCPLLLTFMCLERYIAVACPVTYLRFGRREYRIVLSACAWILTIAVALLTYFLGVFNIALYLSITISLLFLVMLLCLLGIVRVLCRSGPGESSGANLPLKRRAMKNILAVMVPSVVAYSPLMALVPYIVLEVAKDVEHKTPKQCNVLQFLLAFPNIGLYIGPMFYLSRFRQVCCWRKETQTPSSKTQAE</sequence>
<keyword evidence="6" id="KW-0675">Receptor</keyword>
<evidence type="ECO:0000256" key="5">
    <source>
        <dbReference type="ARBA" id="ARBA00023136"/>
    </source>
</evidence>
<dbReference type="PANTHER" id="PTHR24232">
    <property type="entry name" value="G-PROTEIN COUPLED RECEPTOR"/>
    <property type="match status" value="1"/>
</dbReference>
<dbReference type="Pfam" id="PF00001">
    <property type="entry name" value="7tm_1"/>
    <property type="match status" value="1"/>
</dbReference>
<evidence type="ECO:0000256" key="3">
    <source>
        <dbReference type="ARBA" id="ARBA00022989"/>
    </source>
</evidence>
<proteinExistence type="predicted"/>
<evidence type="ECO:0000256" key="9">
    <source>
        <dbReference type="SAM" id="Phobius"/>
    </source>
</evidence>
<keyword evidence="5 9" id="KW-0472">Membrane</keyword>
<dbReference type="AlphaFoldDB" id="A0AAV1Q8W7"/>
<organism evidence="11 12">
    <name type="scientific">Scomber scombrus</name>
    <name type="common">Atlantic mackerel</name>
    <name type="synonym">Scomber vernalis</name>
    <dbReference type="NCBI Taxonomy" id="13677"/>
    <lineage>
        <taxon>Eukaryota</taxon>
        <taxon>Metazoa</taxon>
        <taxon>Chordata</taxon>
        <taxon>Craniata</taxon>
        <taxon>Vertebrata</taxon>
        <taxon>Euteleostomi</taxon>
        <taxon>Actinopterygii</taxon>
        <taxon>Neopterygii</taxon>
        <taxon>Teleostei</taxon>
        <taxon>Neoteleostei</taxon>
        <taxon>Acanthomorphata</taxon>
        <taxon>Pelagiaria</taxon>
        <taxon>Scombriformes</taxon>
        <taxon>Scombridae</taxon>
        <taxon>Scomber</taxon>
    </lineage>
</organism>
<dbReference type="GO" id="GO:0035025">
    <property type="term" value="P:positive regulation of Rho protein signal transduction"/>
    <property type="evidence" value="ECO:0007669"/>
    <property type="project" value="TreeGrafter"/>
</dbReference>